<dbReference type="SUPFAM" id="SSF56003">
    <property type="entry name" value="Molybdenum cofactor-binding domain"/>
    <property type="match status" value="1"/>
</dbReference>
<dbReference type="Pfam" id="PF02738">
    <property type="entry name" value="MoCoBD_1"/>
    <property type="match status" value="1"/>
</dbReference>
<dbReference type="InterPro" id="IPR046867">
    <property type="entry name" value="AldOxase/xan_DH_MoCoBD2"/>
</dbReference>
<dbReference type="Pfam" id="PF01315">
    <property type="entry name" value="Ald_Xan_dh_C"/>
    <property type="match status" value="1"/>
</dbReference>
<gene>
    <name evidence="4" type="ORF">JYT35_00155</name>
</gene>
<dbReference type="InterPro" id="IPR000674">
    <property type="entry name" value="Ald_Oxase/Xan_DH_a/b"/>
</dbReference>
<keyword evidence="2" id="KW-0560">Oxidoreductase</keyword>
<sequence>MADLVTPNTLRVGFVRCTSAHADIISIDTADASSMPGIKAVLTAADFPDLVPQPSTHRLGTRPTPYFALAKDRVRHVGEPVAVIIGTSEAAVVDAAESVIVEYRDLDVIVDVVSATAPDAIRVYDEWPDNIAGTFDVEMGDTDGALASADVVLTERISIGRQTGASIEPRGVFVEWNRNDERLVLWTSTQSPNIVRDFVSDITGIPQHKVKVRVPTVGGGFGTKFHYYSEESMLALLAPMFDQPLLWLEGRSESFVASVHAREQTIDVTIAAKRDGTITAISAELYADMGAYLHMVSYGPAWLTSVMMTNAYAIPNARARLKAVVTNKVPSGSYRGWGQPQANFAVERMVDLLAAELNMDRAEIRRHNFVKPDQFPYTSLFHTFDSGRYAECLDRGLELANHDDWLAYQTNAKLAGRHIGIGLSFYVENTALGPSSKMNQGGLEQGGYDISNIRLEPGGEITIFTGLCEMGQGFTNGLAQLCADAVGVHPDQIQVITGDTDACPYTGHGTGASRSAAIGGAAVLKASAALRAKIETVAAHMMEASAEDLVIEDGKIWVNGSPDKSMSMSDVGRAAYRRAIDLPPGVLPGLEVIEVYDPPSQAWPYGLNHVVVEVDTDTGLVSILSYAVMHDCGTILNPMIVDGQIHGGVAQGIAAALHEEILYNEDGQVVTTSFLDYAIPSAVEIPSFKLGHMTTPSPVIPGGMKGTGEAGVIGPPAAVIGAIENALGPDGPQFTTMPVTPQMIFERLTQANHTGTSTK</sequence>
<dbReference type="SUPFAM" id="SSF54665">
    <property type="entry name" value="CO dehydrogenase molybdoprotein N-domain-like"/>
    <property type="match status" value="1"/>
</dbReference>
<dbReference type="PANTHER" id="PTHR11908:SF132">
    <property type="entry name" value="ALDEHYDE OXIDASE 1-RELATED"/>
    <property type="match status" value="1"/>
</dbReference>
<dbReference type="InterPro" id="IPR016208">
    <property type="entry name" value="Ald_Oxase/xanthine_DH-like"/>
</dbReference>
<comment type="caution">
    <text evidence="4">The sequence shown here is derived from an EMBL/GenBank/DDBJ whole genome shotgun (WGS) entry which is preliminary data.</text>
</comment>
<dbReference type="InterPro" id="IPR037165">
    <property type="entry name" value="AldOxase/xan_DH_Mopterin-bd_sf"/>
</dbReference>
<evidence type="ECO:0000313" key="5">
    <source>
        <dbReference type="Proteomes" id="UP000724964"/>
    </source>
</evidence>
<reference evidence="4" key="1">
    <citation type="submission" date="2021-02" db="EMBL/GenBank/DDBJ databases">
        <title>Activity-based single-cell genomes from oceanic crustal fluid captures similar information to metagenomic and metatranscriptomic surveys with orders of magnitude less sampling.</title>
        <authorList>
            <person name="D'Angelo T.S."/>
            <person name="Orcutt B.N."/>
        </authorList>
    </citation>
    <scope>NUCLEOTIDE SEQUENCE [LARGE SCALE GENOMIC DNA]</scope>
    <source>
        <strain evidence="4">AH-315-J10</strain>
    </source>
</reference>
<evidence type="ECO:0000256" key="2">
    <source>
        <dbReference type="ARBA" id="ARBA00023002"/>
    </source>
</evidence>
<keyword evidence="1" id="KW-0500">Molybdenum</keyword>
<dbReference type="Gene3D" id="3.90.1170.50">
    <property type="entry name" value="Aldehyde oxidase/xanthine dehydrogenase, a/b hammerhead"/>
    <property type="match status" value="1"/>
</dbReference>
<dbReference type="Pfam" id="PF20256">
    <property type="entry name" value="MoCoBD_2"/>
    <property type="match status" value="1"/>
</dbReference>
<keyword evidence="5" id="KW-1185">Reference proteome</keyword>
<name>A0ABS3APQ2_9ACTN</name>
<organism evidence="4 5">
    <name type="scientific">Acidimicrobium ferrooxidans</name>
    <dbReference type="NCBI Taxonomy" id="53635"/>
    <lineage>
        <taxon>Bacteria</taxon>
        <taxon>Bacillati</taxon>
        <taxon>Actinomycetota</taxon>
        <taxon>Acidimicrobiia</taxon>
        <taxon>Acidimicrobiales</taxon>
        <taxon>Acidimicrobiaceae</taxon>
        <taxon>Acidimicrobium</taxon>
    </lineage>
</organism>
<dbReference type="InterPro" id="IPR036856">
    <property type="entry name" value="Ald_Oxase/Xan_DH_a/b_sf"/>
</dbReference>
<dbReference type="Gene3D" id="3.30.365.10">
    <property type="entry name" value="Aldehyde oxidase/xanthine dehydrogenase, molybdopterin binding domain"/>
    <property type="match status" value="4"/>
</dbReference>
<dbReference type="Proteomes" id="UP000724964">
    <property type="component" value="Unassembled WGS sequence"/>
</dbReference>
<feature type="domain" description="Aldehyde oxidase/xanthine dehydrogenase a/b hammerhead" evidence="3">
    <location>
        <begin position="1"/>
        <end position="107"/>
    </location>
</feature>
<evidence type="ECO:0000313" key="4">
    <source>
        <dbReference type="EMBL" id="MBN4059511.1"/>
    </source>
</evidence>
<dbReference type="SMART" id="SM01008">
    <property type="entry name" value="Ald_Xan_dh_C"/>
    <property type="match status" value="1"/>
</dbReference>
<dbReference type="PANTHER" id="PTHR11908">
    <property type="entry name" value="XANTHINE DEHYDROGENASE"/>
    <property type="match status" value="1"/>
</dbReference>
<accession>A0ABS3APQ2</accession>
<protein>
    <submittedName>
        <fullName evidence="4">Xanthine dehydrogenase family protein</fullName>
    </submittedName>
</protein>
<evidence type="ECO:0000259" key="3">
    <source>
        <dbReference type="SMART" id="SM01008"/>
    </source>
</evidence>
<dbReference type="EMBL" id="JAFIUH010000001">
    <property type="protein sequence ID" value="MBN4059511.1"/>
    <property type="molecule type" value="Genomic_DNA"/>
</dbReference>
<proteinExistence type="predicted"/>
<evidence type="ECO:0000256" key="1">
    <source>
        <dbReference type="ARBA" id="ARBA00022505"/>
    </source>
</evidence>
<dbReference type="InterPro" id="IPR008274">
    <property type="entry name" value="AldOxase/xan_DH_MoCoBD1"/>
</dbReference>